<dbReference type="InterPro" id="IPR000700">
    <property type="entry name" value="PAS-assoc_C"/>
</dbReference>
<dbReference type="InterPro" id="IPR036097">
    <property type="entry name" value="HisK_dim/P_sf"/>
</dbReference>
<gene>
    <name evidence="9" type="ORF">E4K65_30740</name>
</gene>
<feature type="domain" description="Histidine kinase" evidence="5">
    <location>
        <begin position="163"/>
        <end position="379"/>
    </location>
</feature>
<accession>A0A4Y9LKN7</accession>
<dbReference type="SMART" id="SM00388">
    <property type="entry name" value="HisKA"/>
    <property type="match status" value="1"/>
</dbReference>
<dbReference type="Gene3D" id="3.30.565.10">
    <property type="entry name" value="Histidine kinase-like ATPase, C-terminal domain"/>
    <property type="match status" value="1"/>
</dbReference>
<dbReference type="Gene3D" id="3.30.450.20">
    <property type="entry name" value="PAS domain"/>
    <property type="match status" value="1"/>
</dbReference>
<evidence type="ECO:0000259" key="5">
    <source>
        <dbReference type="PROSITE" id="PS50109"/>
    </source>
</evidence>
<evidence type="ECO:0000259" key="7">
    <source>
        <dbReference type="PROSITE" id="PS50112"/>
    </source>
</evidence>
<dbReference type="OrthoDB" id="9796100at2"/>
<dbReference type="PROSITE" id="PS50112">
    <property type="entry name" value="PAS"/>
    <property type="match status" value="1"/>
</dbReference>
<protein>
    <recommendedName>
        <fullName evidence="2">histidine kinase</fullName>
        <ecNumber evidence="2">2.7.13.3</ecNumber>
    </recommendedName>
</protein>
<dbReference type="SUPFAM" id="SSF55874">
    <property type="entry name" value="ATPase domain of HSP90 chaperone/DNA topoisomerase II/histidine kinase"/>
    <property type="match status" value="1"/>
</dbReference>
<dbReference type="Pfam" id="PF02518">
    <property type="entry name" value="HATPase_c"/>
    <property type="match status" value="1"/>
</dbReference>
<dbReference type="Gene3D" id="1.10.287.130">
    <property type="match status" value="1"/>
</dbReference>
<dbReference type="Gene3D" id="3.40.50.2300">
    <property type="match status" value="1"/>
</dbReference>
<keyword evidence="10" id="KW-1185">Reference proteome</keyword>
<dbReference type="PROSITE" id="PS50113">
    <property type="entry name" value="PAC"/>
    <property type="match status" value="1"/>
</dbReference>
<dbReference type="SUPFAM" id="SSF47384">
    <property type="entry name" value="Homodimeric domain of signal transducing histidine kinase"/>
    <property type="match status" value="1"/>
</dbReference>
<dbReference type="CDD" id="cd00130">
    <property type="entry name" value="PAS"/>
    <property type="match status" value="1"/>
</dbReference>
<dbReference type="InterPro" id="IPR000014">
    <property type="entry name" value="PAS"/>
</dbReference>
<feature type="domain" description="PAC" evidence="8">
    <location>
        <begin position="92"/>
        <end position="143"/>
    </location>
</feature>
<dbReference type="CDD" id="cd00082">
    <property type="entry name" value="HisKA"/>
    <property type="match status" value="1"/>
</dbReference>
<dbReference type="InterPro" id="IPR003594">
    <property type="entry name" value="HATPase_dom"/>
</dbReference>
<dbReference type="InterPro" id="IPR004358">
    <property type="entry name" value="Sig_transdc_His_kin-like_C"/>
</dbReference>
<dbReference type="Pfam" id="PF00072">
    <property type="entry name" value="Response_reg"/>
    <property type="match status" value="1"/>
</dbReference>
<evidence type="ECO:0000256" key="3">
    <source>
        <dbReference type="ARBA" id="ARBA00022553"/>
    </source>
</evidence>
<dbReference type="PANTHER" id="PTHR43065">
    <property type="entry name" value="SENSOR HISTIDINE KINASE"/>
    <property type="match status" value="1"/>
</dbReference>
<dbReference type="SMART" id="SM00387">
    <property type="entry name" value="HATPase_c"/>
    <property type="match status" value="1"/>
</dbReference>
<evidence type="ECO:0000313" key="9">
    <source>
        <dbReference type="EMBL" id="TFV43911.1"/>
    </source>
</evidence>
<dbReference type="SUPFAM" id="SSF52172">
    <property type="entry name" value="CheY-like"/>
    <property type="match status" value="1"/>
</dbReference>
<feature type="domain" description="PAS" evidence="7">
    <location>
        <begin position="17"/>
        <end position="63"/>
    </location>
</feature>
<dbReference type="Pfam" id="PF00512">
    <property type="entry name" value="HisKA"/>
    <property type="match status" value="1"/>
</dbReference>
<dbReference type="InterPro" id="IPR035965">
    <property type="entry name" value="PAS-like_dom_sf"/>
</dbReference>
<comment type="caution">
    <text evidence="9">The sequence shown here is derived from an EMBL/GenBank/DDBJ whole genome shotgun (WGS) entry which is preliminary data.</text>
</comment>
<dbReference type="PROSITE" id="PS50110">
    <property type="entry name" value="RESPONSE_REGULATORY"/>
    <property type="match status" value="1"/>
</dbReference>
<dbReference type="Proteomes" id="UP000297966">
    <property type="component" value="Unassembled WGS sequence"/>
</dbReference>
<dbReference type="SMART" id="SM00091">
    <property type="entry name" value="PAS"/>
    <property type="match status" value="1"/>
</dbReference>
<dbReference type="NCBIfam" id="TIGR00229">
    <property type="entry name" value="sensory_box"/>
    <property type="match status" value="1"/>
</dbReference>
<dbReference type="InterPro" id="IPR011006">
    <property type="entry name" value="CheY-like_superfamily"/>
</dbReference>
<dbReference type="InterPro" id="IPR003661">
    <property type="entry name" value="HisK_dim/P_dom"/>
</dbReference>
<comment type="catalytic activity">
    <reaction evidence="1">
        <text>ATP + protein L-histidine = ADP + protein N-phospho-L-histidine.</text>
        <dbReference type="EC" id="2.7.13.3"/>
    </reaction>
</comment>
<evidence type="ECO:0000256" key="1">
    <source>
        <dbReference type="ARBA" id="ARBA00000085"/>
    </source>
</evidence>
<keyword evidence="9" id="KW-0808">Transferase</keyword>
<keyword evidence="9" id="KW-0418">Kinase</keyword>
<dbReference type="InterPro" id="IPR005467">
    <property type="entry name" value="His_kinase_dom"/>
</dbReference>
<dbReference type="AlphaFoldDB" id="A0A4Y9LKN7"/>
<dbReference type="EC" id="2.7.13.3" evidence="2"/>
<evidence type="ECO:0000256" key="2">
    <source>
        <dbReference type="ARBA" id="ARBA00012438"/>
    </source>
</evidence>
<organism evidence="9 10">
    <name type="scientific">Bradyrhizobium niftali</name>
    <dbReference type="NCBI Taxonomy" id="2560055"/>
    <lineage>
        <taxon>Bacteria</taxon>
        <taxon>Pseudomonadati</taxon>
        <taxon>Pseudomonadota</taxon>
        <taxon>Alphaproteobacteria</taxon>
        <taxon>Hyphomicrobiales</taxon>
        <taxon>Nitrobacteraceae</taxon>
        <taxon>Bradyrhizobium</taxon>
    </lineage>
</organism>
<dbReference type="PRINTS" id="PR00344">
    <property type="entry name" value="BCTRLSENSOR"/>
</dbReference>
<dbReference type="Pfam" id="PF13426">
    <property type="entry name" value="PAS_9"/>
    <property type="match status" value="1"/>
</dbReference>
<evidence type="ECO:0000256" key="4">
    <source>
        <dbReference type="PROSITE-ProRule" id="PRU00169"/>
    </source>
</evidence>
<dbReference type="InterPro" id="IPR001789">
    <property type="entry name" value="Sig_transdc_resp-reg_receiver"/>
</dbReference>
<dbReference type="SUPFAM" id="SSF55785">
    <property type="entry name" value="PYP-like sensor domain (PAS domain)"/>
    <property type="match status" value="1"/>
</dbReference>
<evidence type="ECO:0000259" key="8">
    <source>
        <dbReference type="PROSITE" id="PS50113"/>
    </source>
</evidence>
<dbReference type="GO" id="GO:0000155">
    <property type="term" value="F:phosphorelay sensor kinase activity"/>
    <property type="evidence" value="ECO:0007669"/>
    <property type="project" value="InterPro"/>
</dbReference>
<proteinExistence type="predicted"/>
<feature type="modified residue" description="4-aspartylphosphate" evidence="4">
    <location>
        <position position="446"/>
    </location>
</feature>
<reference evidence="9 10" key="1">
    <citation type="submission" date="2019-03" db="EMBL/GenBank/DDBJ databases">
        <title>Bradyrhizobium diversity isolated from nodules of Chamaecrista fasciculata.</title>
        <authorList>
            <person name="Klepa M.S."/>
            <person name="Urquiaga M.O."/>
            <person name="Hungria M."/>
            <person name="Delamuta J.R."/>
        </authorList>
    </citation>
    <scope>NUCLEOTIDE SEQUENCE [LARGE SCALE GENOMIC DNA]</scope>
    <source>
        <strain evidence="9 10">CNPSo 3448</strain>
    </source>
</reference>
<feature type="domain" description="Response regulatory" evidence="6">
    <location>
        <begin position="397"/>
        <end position="508"/>
    </location>
</feature>
<dbReference type="PROSITE" id="PS50109">
    <property type="entry name" value="HIS_KIN"/>
    <property type="match status" value="1"/>
</dbReference>
<evidence type="ECO:0000259" key="6">
    <source>
        <dbReference type="PROSITE" id="PS50110"/>
    </source>
</evidence>
<name>A0A4Y9LKN7_9BRAD</name>
<keyword evidence="3 4" id="KW-0597">Phosphoprotein</keyword>
<dbReference type="EMBL" id="SPQT01000021">
    <property type="protein sequence ID" value="TFV43911.1"/>
    <property type="molecule type" value="Genomic_DNA"/>
</dbReference>
<sequence>MAEMIRKSNQQRDLFESERSFRLLVEGVADYALYMLDPKGIITSWNIGGERIKGYSPEEIVGQHFSRFYTETDRANGKPARALGIARDKGRYEEEGWRVRKDGTFFWASVVIDPIYEDGELIGFAKITRDITERRNTELKLEAMQKQLAESQKFDALGQLTGGVAHDFNNLLMIISGSLHTLKRGADDDAKLQRAISAIETATRRGAALTNQLLTFARRQSVNPQAIDFSERIGAIREVLDAGVGSAVRITFDIAREIWPIRTDVSEFETALLNLVINARDAMPDGGTVTISARNVVLDEAPLAGEFVAIDIADTGLGIPADVVDKIFEPFFTTKPIGKGTGLGLSQVHGFAHQAGGTVKVASELGKGTVFSILLPRGTDVPARETAEVMPFRGSGTVLLVEDNPDVAIVSIGLLEQLGYRVRRVPDAESALRELEQNGVDFVFSDIVMPGKMDGLTLAHHLRLIRPGLPILLATGYSEAAADVRGDFPILRKPYEIHELSEAIAKLPR</sequence>
<evidence type="ECO:0000313" key="10">
    <source>
        <dbReference type="Proteomes" id="UP000297966"/>
    </source>
</evidence>
<dbReference type="SMART" id="SM00448">
    <property type="entry name" value="REC"/>
    <property type="match status" value="1"/>
</dbReference>
<dbReference type="PANTHER" id="PTHR43065:SF49">
    <property type="entry name" value="HISTIDINE KINASE"/>
    <property type="match status" value="1"/>
</dbReference>
<dbReference type="InterPro" id="IPR036890">
    <property type="entry name" value="HATPase_C_sf"/>
</dbReference>